<evidence type="ECO:0000313" key="5">
    <source>
        <dbReference type="EMBL" id="OEU99815.1"/>
    </source>
</evidence>
<evidence type="ECO:0000256" key="1">
    <source>
        <dbReference type="ARBA" id="ARBA00004255"/>
    </source>
</evidence>
<keyword evidence="3" id="KW-0446">Lipid-binding</keyword>
<dbReference type="AlphaFoldDB" id="A0A1E7K7E9"/>
<gene>
    <name evidence="6" type="ORF">AN217_00105</name>
    <name evidence="5" type="ORF">AN217_20635</name>
</gene>
<accession>A0A1E7K7E9</accession>
<name>A0A1E7K7E9_9ACTN</name>
<keyword evidence="2" id="KW-0333">Golgi apparatus</keyword>
<dbReference type="RefSeq" id="WP_019356869.1">
    <property type="nucleotide sequence ID" value="NZ_LJGV01000018.1"/>
</dbReference>
<dbReference type="EMBL" id="LJGV01000022">
    <property type="protein sequence ID" value="OEU99815.1"/>
    <property type="molecule type" value="Genomic_DNA"/>
</dbReference>
<keyword evidence="4" id="KW-0472">Membrane</keyword>
<dbReference type="PATRIC" id="fig|943816.4.peg.16"/>
<dbReference type="Proteomes" id="UP000175829">
    <property type="component" value="Unassembled WGS sequence"/>
</dbReference>
<dbReference type="GO" id="GO:0005737">
    <property type="term" value="C:cytoplasm"/>
    <property type="evidence" value="ECO:0007669"/>
    <property type="project" value="UniProtKB-ARBA"/>
</dbReference>
<dbReference type="GO" id="GO:0012505">
    <property type="term" value="C:endomembrane system"/>
    <property type="evidence" value="ECO:0007669"/>
    <property type="project" value="UniProtKB-ARBA"/>
</dbReference>
<evidence type="ECO:0000256" key="2">
    <source>
        <dbReference type="ARBA" id="ARBA00023034"/>
    </source>
</evidence>
<evidence type="ECO:0000313" key="7">
    <source>
        <dbReference type="Proteomes" id="UP000175829"/>
    </source>
</evidence>
<dbReference type="Gene3D" id="1.10.3630.10">
    <property type="entry name" value="yeast vps74-n-term truncation variant domain like"/>
    <property type="match status" value="1"/>
</dbReference>
<proteinExistence type="predicted"/>
<evidence type="ECO:0008006" key="8">
    <source>
        <dbReference type="Google" id="ProtNLM"/>
    </source>
</evidence>
<reference evidence="5 7" key="1">
    <citation type="journal article" date="2016" name="Front. Microbiol.">
        <title>Comparative Genomics Analysis of Streptomyces Species Reveals Their Adaptation to the Marine Environment and Their Diversity at the Genomic Level.</title>
        <authorList>
            <person name="Tian X."/>
            <person name="Zhang Z."/>
            <person name="Yang T."/>
            <person name="Chen M."/>
            <person name="Li J."/>
            <person name="Chen F."/>
            <person name="Yang J."/>
            <person name="Li W."/>
            <person name="Zhang B."/>
            <person name="Zhang Z."/>
            <person name="Wu J."/>
            <person name="Zhang C."/>
            <person name="Long L."/>
            <person name="Xiao J."/>
        </authorList>
    </citation>
    <scope>NUCLEOTIDE SEQUENCE [LARGE SCALE GENOMIC DNA]</scope>
    <source>
        <strain evidence="5 7">SCSIO M10379</strain>
    </source>
</reference>
<comment type="subcellular location">
    <subcellularLocation>
        <location evidence="1">Golgi apparatus membrane</location>
        <topology evidence="1">Peripheral membrane protein</topology>
        <orientation evidence="1">Cytoplasmic side</orientation>
    </subcellularLocation>
</comment>
<dbReference type="InterPro" id="IPR008628">
    <property type="entry name" value="GPP34-like"/>
</dbReference>
<comment type="caution">
    <text evidence="5">The sequence shown here is derived from an EMBL/GenBank/DDBJ whole genome shotgun (WGS) entry which is preliminary data.</text>
</comment>
<dbReference type="EMBL" id="LJGV01000018">
    <property type="protein sequence ID" value="OEV02522.1"/>
    <property type="molecule type" value="Genomic_DNA"/>
</dbReference>
<evidence type="ECO:0000256" key="4">
    <source>
        <dbReference type="ARBA" id="ARBA00023136"/>
    </source>
</evidence>
<protein>
    <recommendedName>
        <fullName evidence="8">Golgi phosphoprotein 3 (GPP34)</fullName>
    </recommendedName>
</protein>
<organism evidence="5 7">
    <name type="scientific">Streptomyces qinglanensis</name>
    <dbReference type="NCBI Taxonomy" id="943816"/>
    <lineage>
        <taxon>Bacteria</taxon>
        <taxon>Bacillati</taxon>
        <taxon>Actinomycetota</taxon>
        <taxon>Actinomycetes</taxon>
        <taxon>Kitasatosporales</taxon>
        <taxon>Streptomycetaceae</taxon>
        <taxon>Streptomyces</taxon>
    </lineage>
</organism>
<sequence>MTSTLPQRMYLLMYNVEKEKFETRNLQFRGQKVRAAALAQLVGGGFVGLREGKRQSEAVRNVSGAPEDSFLAEVWRGIPSEEPKSWLDLLHPHAHTAESSVREQLAEAGMITLPSVKGLKRLSPLAQHEVRVNLPDDVLALRTKVREPVLRGAKPESLPLDDLAMTTIAGESDLHHVFSREERREHKTALKEYGQCFDERIPGLRHALRTSVQVLRPSGGGWGE</sequence>
<dbReference type="GO" id="GO:0070273">
    <property type="term" value="F:phosphatidylinositol-4-phosphate binding"/>
    <property type="evidence" value="ECO:0007669"/>
    <property type="project" value="InterPro"/>
</dbReference>
<evidence type="ECO:0000256" key="3">
    <source>
        <dbReference type="ARBA" id="ARBA00023121"/>
    </source>
</evidence>
<dbReference type="InterPro" id="IPR038261">
    <property type="entry name" value="GPP34-like_sf"/>
</dbReference>
<dbReference type="Pfam" id="PF05719">
    <property type="entry name" value="GPP34"/>
    <property type="match status" value="1"/>
</dbReference>
<evidence type="ECO:0000313" key="6">
    <source>
        <dbReference type="EMBL" id="OEV02522.1"/>
    </source>
</evidence>